<keyword evidence="5 8" id="KW-0472">Membrane</keyword>
<feature type="transmembrane region" description="Helical" evidence="8">
    <location>
        <begin position="281"/>
        <end position="308"/>
    </location>
</feature>
<dbReference type="PANTHER" id="PTHR24243">
    <property type="entry name" value="G-PROTEIN COUPLED RECEPTOR"/>
    <property type="match status" value="1"/>
</dbReference>
<evidence type="ECO:0000256" key="2">
    <source>
        <dbReference type="ARBA" id="ARBA00022692"/>
    </source>
</evidence>
<reference evidence="10" key="1">
    <citation type="journal article" date="2023" name="PLoS Negl. Trop. Dis.">
        <title>A genome sequence for Biomphalaria pfeifferi, the major vector snail for the human-infecting parasite Schistosoma mansoni.</title>
        <authorList>
            <person name="Bu L."/>
            <person name="Lu L."/>
            <person name="Laidemitt M.R."/>
            <person name="Zhang S.M."/>
            <person name="Mutuku M."/>
            <person name="Mkoji G."/>
            <person name="Steinauer M."/>
            <person name="Loker E.S."/>
        </authorList>
    </citation>
    <scope>NUCLEOTIDE SEQUENCE</scope>
    <source>
        <strain evidence="10">KasaAsao</strain>
    </source>
</reference>
<dbReference type="Proteomes" id="UP001233172">
    <property type="component" value="Unassembled WGS sequence"/>
</dbReference>
<keyword evidence="3 8" id="KW-1133">Transmembrane helix</keyword>
<dbReference type="Pfam" id="PF00001">
    <property type="entry name" value="7tm_1"/>
    <property type="match status" value="1"/>
</dbReference>
<evidence type="ECO:0000256" key="4">
    <source>
        <dbReference type="ARBA" id="ARBA00023040"/>
    </source>
</evidence>
<dbReference type="GO" id="GO:0016020">
    <property type="term" value="C:membrane"/>
    <property type="evidence" value="ECO:0007669"/>
    <property type="project" value="UniProtKB-SubCell"/>
</dbReference>
<keyword evidence="6 10" id="KW-0675">Receptor</keyword>
<protein>
    <submittedName>
        <fullName evidence="10">Psychosine receptor</fullName>
    </submittedName>
</protein>
<evidence type="ECO:0000256" key="7">
    <source>
        <dbReference type="ARBA" id="ARBA00023224"/>
    </source>
</evidence>
<feature type="transmembrane region" description="Helical" evidence="8">
    <location>
        <begin position="16"/>
        <end position="41"/>
    </location>
</feature>
<evidence type="ECO:0000256" key="1">
    <source>
        <dbReference type="ARBA" id="ARBA00004141"/>
    </source>
</evidence>
<feature type="transmembrane region" description="Helical" evidence="8">
    <location>
        <begin position="139"/>
        <end position="159"/>
    </location>
</feature>
<dbReference type="InterPro" id="IPR000276">
    <property type="entry name" value="GPCR_Rhodpsn"/>
</dbReference>
<feature type="transmembrane region" description="Helical" evidence="8">
    <location>
        <begin position="53"/>
        <end position="74"/>
    </location>
</feature>
<gene>
    <name evidence="10" type="ORF">Bpfe_020579</name>
</gene>
<reference evidence="10" key="2">
    <citation type="submission" date="2023-04" db="EMBL/GenBank/DDBJ databases">
        <authorList>
            <person name="Bu L."/>
            <person name="Lu L."/>
            <person name="Laidemitt M.R."/>
            <person name="Zhang S.M."/>
            <person name="Mutuku M."/>
            <person name="Mkoji G."/>
            <person name="Steinauer M."/>
            <person name="Loker E.S."/>
        </authorList>
    </citation>
    <scope>NUCLEOTIDE SEQUENCE</scope>
    <source>
        <strain evidence="10">KasaAsao</strain>
        <tissue evidence="10">Whole Snail</tissue>
    </source>
</reference>
<feature type="transmembrane region" description="Helical" evidence="8">
    <location>
        <begin position="250"/>
        <end position="275"/>
    </location>
</feature>
<evidence type="ECO:0000256" key="6">
    <source>
        <dbReference type="ARBA" id="ARBA00023170"/>
    </source>
</evidence>
<dbReference type="PROSITE" id="PS50262">
    <property type="entry name" value="G_PROTEIN_RECEP_F1_2"/>
    <property type="match status" value="1"/>
</dbReference>
<dbReference type="AlphaFoldDB" id="A0AAD8F473"/>
<evidence type="ECO:0000256" key="5">
    <source>
        <dbReference type="ARBA" id="ARBA00023136"/>
    </source>
</evidence>
<accession>A0AAD8F473</accession>
<dbReference type="EMBL" id="JASAOG010000119">
    <property type="protein sequence ID" value="KAK0050028.1"/>
    <property type="molecule type" value="Genomic_DNA"/>
</dbReference>
<sequence length="335" mass="38506">MSSNETLTLDPLVTKIFLVFNLLACAETIGLFGIIGNIFNIWNFSKQGIDDSVTVTLLSLAVSEIGALVAKQGYNIVSTPWMSVGSGDIDPWALGFIFFYLNGYFIRVSGFITAYATFERCVSVFWPFKAKLILTKEMAEIVNFSIYFVLLIYLLPYFYVVQFEYDFIPKFNKSIFTAYLRSNTEDLVLMTNVLFVITDMATPYLIFLINIICTSLIVRHLKTKAQWRNTVTLSFKYNSKEHSARKEKRLIVMLVTLSVVFIVCLLPHCLMLTVFTVLDSYFYIMPLTFSFTFLLETIKCSVSCIIYYKMSRKYRDVATKMLGAFKKNVLSRKIH</sequence>
<proteinExistence type="predicted"/>
<dbReference type="GO" id="GO:0004930">
    <property type="term" value="F:G protein-coupled receptor activity"/>
    <property type="evidence" value="ECO:0007669"/>
    <property type="project" value="UniProtKB-KW"/>
</dbReference>
<evidence type="ECO:0000313" key="10">
    <source>
        <dbReference type="EMBL" id="KAK0050028.1"/>
    </source>
</evidence>
<dbReference type="Gene3D" id="1.20.1070.10">
    <property type="entry name" value="Rhodopsin 7-helix transmembrane proteins"/>
    <property type="match status" value="1"/>
</dbReference>
<evidence type="ECO:0000259" key="9">
    <source>
        <dbReference type="PROSITE" id="PS50262"/>
    </source>
</evidence>
<dbReference type="SUPFAM" id="SSF81321">
    <property type="entry name" value="Family A G protein-coupled receptor-like"/>
    <property type="match status" value="1"/>
</dbReference>
<comment type="subcellular location">
    <subcellularLocation>
        <location evidence="1">Membrane</location>
        <topology evidence="1">Multi-pass membrane protein</topology>
    </subcellularLocation>
</comment>
<comment type="caution">
    <text evidence="10">The sequence shown here is derived from an EMBL/GenBank/DDBJ whole genome shotgun (WGS) entry which is preliminary data.</text>
</comment>
<keyword evidence="11" id="KW-1185">Reference proteome</keyword>
<evidence type="ECO:0000256" key="3">
    <source>
        <dbReference type="ARBA" id="ARBA00022989"/>
    </source>
</evidence>
<feature type="transmembrane region" description="Helical" evidence="8">
    <location>
        <begin position="193"/>
        <end position="218"/>
    </location>
</feature>
<keyword evidence="7" id="KW-0807">Transducer</keyword>
<dbReference type="InterPro" id="IPR017452">
    <property type="entry name" value="GPCR_Rhodpsn_7TM"/>
</dbReference>
<keyword evidence="4" id="KW-0297">G-protein coupled receptor</keyword>
<evidence type="ECO:0000313" key="11">
    <source>
        <dbReference type="Proteomes" id="UP001233172"/>
    </source>
</evidence>
<organism evidence="10 11">
    <name type="scientific">Biomphalaria pfeifferi</name>
    <name type="common">Bloodfluke planorb</name>
    <name type="synonym">Freshwater snail</name>
    <dbReference type="NCBI Taxonomy" id="112525"/>
    <lineage>
        <taxon>Eukaryota</taxon>
        <taxon>Metazoa</taxon>
        <taxon>Spiralia</taxon>
        <taxon>Lophotrochozoa</taxon>
        <taxon>Mollusca</taxon>
        <taxon>Gastropoda</taxon>
        <taxon>Heterobranchia</taxon>
        <taxon>Euthyneura</taxon>
        <taxon>Panpulmonata</taxon>
        <taxon>Hygrophila</taxon>
        <taxon>Lymnaeoidea</taxon>
        <taxon>Planorbidae</taxon>
        <taxon>Biomphalaria</taxon>
    </lineage>
</organism>
<evidence type="ECO:0000256" key="8">
    <source>
        <dbReference type="SAM" id="Phobius"/>
    </source>
</evidence>
<keyword evidence="2 8" id="KW-0812">Transmembrane</keyword>
<feature type="domain" description="G-protein coupled receptors family 1 profile" evidence="9">
    <location>
        <begin position="36"/>
        <end position="307"/>
    </location>
</feature>
<dbReference type="PANTHER" id="PTHR24243:SF208">
    <property type="entry name" value="PYROKININ-1 RECEPTOR"/>
    <property type="match status" value="1"/>
</dbReference>
<name>A0AAD8F473_BIOPF</name>
<feature type="transmembrane region" description="Helical" evidence="8">
    <location>
        <begin position="94"/>
        <end position="118"/>
    </location>
</feature>